<dbReference type="GeneID" id="110787312"/>
<evidence type="ECO:0000313" key="4">
    <source>
        <dbReference type="Proteomes" id="UP000813463"/>
    </source>
</evidence>
<feature type="active site" description="Nucleophile" evidence="2">
    <location>
        <position position="447"/>
    </location>
</feature>
<dbReference type="PRINTS" id="PR00131">
    <property type="entry name" value="GLHYDRLASE1"/>
</dbReference>
<protein>
    <submittedName>
        <fullName evidence="5">Beta-glucosidase 13</fullName>
    </submittedName>
</protein>
<reference evidence="4" key="1">
    <citation type="journal article" date="2021" name="Nat. Commun.">
        <title>Genomic analyses provide insights into spinach domestication and the genetic basis of agronomic traits.</title>
        <authorList>
            <person name="Cai X."/>
            <person name="Sun X."/>
            <person name="Xu C."/>
            <person name="Sun H."/>
            <person name="Wang X."/>
            <person name="Ge C."/>
            <person name="Zhang Z."/>
            <person name="Wang Q."/>
            <person name="Fei Z."/>
            <person name="Jiao C."/>
            <person name="Wang Q."/>
        </authorList>
    </citation>
    <scope>NUCLEOTIDE SEQUENCE [LARGE SCALE GENOMIC DNA]</scope>
    <source>
        <strain evidence="4">cv. Varoflay</strain>
    </source>
</reference>
<evidence type="ECO:0000256" key="1">
    <source>
        <dbReference type="ARBA" id="ARBA00010838"/>
    </source>
</evidence>
<dbReference type="PANTHER" id="PTHR10353">
    <property type="entry name" value="GLYCOSYL HYDROLASE"/>
    <property type="match status" value="1"/>
</dbReference>
<organism evidence="4 5">
    <name type="scientific">Spinacia oleracea</name>
    <name type="common">Spinach</name>
    <dbReference type="NCBI Taxonomy" id="3562"/>
    <lineage>
        <taxon>Eukaryota</taxon>
        <taxon>Viridiplantae</taxon>
        <taxon>Streptophyta</taxon>
        <taxon>Embryophyta</taxon>
        <taxon>Tracheophyta</taxon>
        <taxon>Spermatophyta</taxon>
        <taxon>Magnoliopsida</taxon>
        <taxon>eudicotyledons</taxon>
        <taxon>Gunneridae</taxon>
        <taxon>Pentapetalae</taxon>
        <taxon>Caryophyllales</taxon>
        <taxon>Chenopodiaceae</taxon>
        <taxon>Chenopodioideae</taxon>
        <taxon>Anserineae</taxon>
        <taxon>Spinacia</taxon>
    </lineage>
</organism>
<sequence>MALVCSNPLFKHIVSAQSTTTKLKLNDPNKCSSNLHLRKPSYSFLAVKCIKEEEEVVSSVEHRPQHYLVVEGVPSPSQLPSYDVDREDFPHDFLFGASTSALQIEGRGDEGGRGEGTWDSMIEADKGMKAVDSYYLYKEDVKLLKEMGMNTYRFSISWSRILPNGTVHSGVNQDGVDYYNKLINELIENGITPIVTLMHFDLPQIIQDEFGGFLSPTIRELFKDYVDVCFEKFGDRVKIWGTINEPLIYVYLGKRMGFPPQLQTQTDAPYIAYHNIILAHSQAVKLYKHKYQKKQGGEIGVSLPIQWAMPFSQHDPKDLAATEASLDLAVGWFMNPLVHGDYPEWMKKNVVGLPEFTNDEKKLVKHAYDFIGINYYTSRYKQQTFSFDPFTSEITISFKPQTANAEKKHLGRPAEGREDIYDYPNGLHELLLHMKNKYGNPPMYITENGISSKPTVTGSFKDLIKHGKIKQLQDALYDYDRIKYAAGHLIAVRDAMREGANVKGYVVWSLLDNMEVGSGYDVRFGLNLVDYFDNCKRYPKLSALWFKKFLKPHVMV</sequence>
<dbReference type="SUPFAM" id="SSF51445">
    <property type="entry name" value="(Trans)glycosidases"/>
    <property type="match status" value="1"/>
</dbReference>
<dbReference type="Pfam" id="PF00232">
    <property type="entry name" value="Glyco_hydro_1"/>
    <property type="match status" value="1"/>
</dbReference>
<dbReference type="PROSITE" id="PS00572">
    <property type="entry name" value="GLYCOSYL_HYDROL_F1_1"/>
    <property type="match status" value="1"/>
</dbReference>
<dbReference type="InterPro" id="IPR001360">
    <property type="entry name" value="Glyco_hydro_1"/>
</dbReference>
<dbReference type="PANTHER" id="PTHR10353:SF154">
    <property type="entry name" value="BETA-GLUCOSIDASE 9-RELATED"/>
    <property type="match status" value="1"/>
</dbReference>
<dbReference type="Gene3D" id="3.20.20.80">
    <property type="entry name" value="Glycosidases"/>
    <property type="match status" value="1"/>
</dbReference>
<evidence type="ECO:0000256" key="3">
    <source>
        <dbReference type="RuleBase" id="RU003690"/>
    </source>
</evidence>
<evidence type="ECO:0000256" key="2">
    <source>
        <dbReference type="PROSITE-ProRule" id="PRU10055"/>
    </source>
</evidence>
<dbReference type="InterPro" id="IPR018120">
    <property type="entry name" value="Glyco_hydro_1_AS"/>
</dbReference>
<dbReference type="RefSeq" id="XP_056684892.1">
    <property type="nucleotide sequence ID" value="XM_056828914.1"/>
</dbReference>
<name>A0ABM3QNE3_SPIOL</name>
<keyword evidence="4" id="KW-1185">Reference proteome</keyword>
<proteinExistence type="inferred from homology"/>
<dbReference type="InterPro" id="IPR017853">
    <property type="entry name" value="GH"/>
</dbReference>
<accession>A0ABM3QNE3</accession>
<evidence type="ECO:0000313" key="5">
    <source>
        <dbReference type="RefSeq" id="XP_056684892.1"/>
    </source>
</evidence>
<comment type="similarity">
    <text evidence="1 3">Belongs to the glycosyl hydrolase 1 family.</text>
</comment>
<dbReference type="Proteomes" id="UP000813463">
    <property type="component" value="Chromosome 5"/>
</dbReference>
<gene>
    <name evidence="5" type="primary">LOC110787312</name>
</gene>
<reference evidence="5" key="2">
    <citation type="submission" date="2025-08" db="UniProtKB">
        <authorList>
            <consortium name="RefSeq"/>
        </authorList>
    </citation>
    <scope>IDENTIFICATION</scope>
    <source>
        <tissue evidence="5">Leaf</tissue>
    </source>
</reference>